<accession>A0A0A8YEF6</accession>
<sequence>MCFVYAESNILFC</sequence>
<organism evidence="1">
    <name type="scientific">Arundo donax</name>
    <name type="common">Giant reed</name>
    <name type="synonym">Donax arundinaceus</name>
    <dbReference type="NCBI Taxonomy" id="35708"/>
    <lineage>
        <taxon>Eukaryota</taxon>
        <taxon>Viridiplantae</taxon>
        <taxon>Streptophyta</taxon>
        <taxon>Embryophyta</taxon>
        <taxon>Tracheophyta</taxon>
        <taxon>Spermatophyta</taxon>
        <taxon>Magnoliopsida</taxon>
        <taxon>Liliopsida</taxon>
        <taxon>Poales</taxon>
        <taxon>Poaceae</taxon>
        <taxon>PACMAD clade</taxon>
        <taxon>Arundinoideae</taxon>
        <taxon>Arundineae</taxon>
        <taxon>Arundo</taxon>
    </lineage>
</organism>
<protein>
    <submittedName>
        <fullName evidence="1">Uncharacterized protein</fullName>
    </submittedName>
</protein>
<name>A0A0A8YEF6_ARUDO</name>
<reference evidence="1" key="1">
    <citation type="submission" date="2014-09" db="EMBL/GenBank/DDBJ databases">
        <authorList>
            <person name="Magalhaes I.L.F."/>
            <person name="Oliveira U."/>
            <person name="Santos F.R."/>
            <person name="Vidigal T.H.D.A."/>
            <person name="Brescovit A.D."/>
            <person name="Santos A.J."/>
        </authorList>
    </citation>
    <scope>NUCLEOTIDE SEQUENCE</scope>
    <source>
        <tissue evidence="1">Shoot tissue taken approximately 20 cm above the soil surface</tissue>
    </source>
</reference>
<reference evidence="1" key="2">
    <citation type="journal article" date="2015" name="Data Brief">
        <title>Shoot transcriptome of the giant reed, Arundo donax.</title>
        <authorList>
            <person name="Barrero R.A."/>
            <person name="Guerrero F.D."/>
            <person name="Moolhuijzen P."/>
            <person name="Goolsby J.A."/>
            <person name="Tidwell J."/>
            <person name="Bellgard S.E."/>
            <person name="Bellgard M.I."/>
        </authorList>
    </citation>
    <scope>NUCLEOTIDE SEQUENCE</scope>
    <source>
        <tissue evidence="1">Shoot tissue taken approximately 20 cm above the soil surface</tissue>
    </source>
</reference>
<proteinExistence type="predicted"/>
<dbReference type="EMBL" id="GBRH01273882">
    <property type="protein sequence ID" value="JAD24013.1"/>
    <property type="molecule type" value="Transcribed_RNA"/>
</dbReference>
<evidence type="ECO:0000313" key="1">
    <source>
        <dbReference type="EMBL" id="JAD24013.1"/>
    </source>
</evidence>